<dbReference type="InterPro" id="IPR003593">
    <property type="entry name" value="AAA+_ATPase"/>
</dbReference>
<dbReference type="InterPro" id="IPR027417">
    <property type="entry name" value="P-loop_NTPase"/>
</dbReference>
<evidence type="ECO:0000313" key="5">
    <source>
        <dbReference type="EMBL" id="ACQ53934.1"/>
    </source>
</evidence>
<organism evidence="5 6">
    <name type="scientific">Clostridium botulinum (strain 657 / Type Ba4)</name>
    <dbReference type="NCBI Taxonomy" id="515621"/>
    <lineage>
        <taxon>Bacteria</taxon>
        <taxon>Bacillati</taxon>
        <taxon>Bacillota</taxon>
        <taxon>Clostridia</taxon>
        <taxon>Eubacteriales</taxon>
        <taxon>Clostridiaceae</taxon>
        <taxon>Clostridium</taxon>
    </lineage>
</organism>
<dbReference type="InterPro" id="IPR051782">
    <property type="entry name" value="ABC_Transporter_VariousFunc"/>
</dbReference>
<dbReference type="GO" id="GO:0016887">
    <property type="term" value="F:ATP hydrolysis activity"/>
    <property type="evidence" value="ECO:0007669"/>
    <property type="project" value="InterPro"/>
</dbReference>
<evidence type="ECO:0000259" key="4">
    <source>
        <dbReference type="PROSITE" id="PS50893"/>
    </source>
</evidence>
<reference evidence="6" key="2">
    <citation type="submission" date="2008-05" db="EMBL/GenBank/DDBJ databases">
        <title>Genome sequence of Clostridium botulinum Ba4 strain 657.</title>
        <authorList>
            <person name="Shrivastava S."/>
            <person name="Brown J.L."/>
            <person name="Bruce D."/>
            <person name="Detter C."/>
            <person name="Munk C."/>
            <person name="Smith L.A."/>
            <person name="Smith T.J."/>
            <person name="Sutton G."/>
            <person name="Brettin T.S."/>
        </authorList>
    </citation>
    <scope>NUCLEOTIDE SEQUENCE [LARGE SCALE GENOMIC DNA]</scope>
    <source>
        <strain evidence="6">657 / Type Ba4</strain>
    </source>
</reference>
<keyword evidence="1" id="KW-0813">Transport</keyword>
<dbReference type="Pfam" id="PF00005">
    <property type="entry name" value="ABC_tran"/>
    <property type="match status" value="1"/>
</dbReference>
<dbReference type="EMBL" id="CP001083">
    <property type="protein sequence ID" value="ACQ53934.1"/>
    <property type="molecule type" value="Genomic_DNA"/>
</dbReference>
<dbReference type="InterPro" id="IPR003439">
    <property type="entry name" value="ABC_transporter-like_ATP-bd"/>
</dbReference>
<dbReference type="Proteomes" id="UP000002333">
    <property type="component" value="Chromosome"/>
</dbReference>
<dbReference type="RefSeq" id="WP_003361570.1">
    <property type="nucleotide sequence ID" value="NC_012658.1"/>
</dbReference>
<dbReference type="CDD" id="cd03230">
    <property type="entry name" value="ABC_DR_subfamily_A"/>
    <property type="match status" value="1"/>
</dbReference>
<accession>A0A3F3A0U0</accession>
<dbReference type="GO" id="GO:0005524">
    <property type="term" value="F:ATP binding"/>
    <property type="evidence" value="ECO:0007669"/>
    <property type="project" value="UniProtKB-KW"/>
</dbReference>
<keyword evidence="3 5" id="KW-0067">ATP-binding</keyword>
<evidence type="ECO:0000256" key="1">
    <source>
        <dbReference type="ARBA" id="ARBA00022448"/>
    </source>
</evidence>
<dbReference type="PROSITE" id="PS50893">
    <property type="entry name" value="ABC_TRANSPORTER_2"/>
    <property type="match status" value="1"/>
</dbReference>
<dbReference type="PROSITE" id="PS00211">
    <property type="entry name" value="ABC_TRANSPORTER_1"/>
    <property type="match status" value="1"/>
</dbReference>
<gene>
    <name evidence="5" type="ordered locus">CLJ_B3409</name>
</gene>
<dbReference type="Gene3D" id="3.40.50.300">
    <property type="entry name" value="P-loop containing nucleotide triphosphate hydrolases"/>
    <property type="match status" value="1"/>
</dbReference>
<dbReference type="AlphaFoldDB" id="A0A3F3A0U0"/>
<proteinExistence type="predicted"/>
<protein>
    <submittedName>
        <fullName evidence="5">ABC transporter, ATP-binding protein</fullName>
    </submittedName>
</protein>
<dbReference type="SUPFAM" id="SSF52540">
    <property type="entry name" value="P-loop containing nucleoside triphosphate hydrolases"/>
    <property type="match status" value="1"/>
</dbReference>
<dbReference type="PANTHER" id="PTHR42939">
    <property type="entry name" value="ABC TRANSPORTER ATP-BINDING PROTEIN ALBC-RELATED"/>
    <property type="match status" value="1"/>
</dbReference>
<feature type="domain" description="ABC transporter" evidence="4">
    <location>
        <begin position="2"/>
        <end position="227"/>
    </location>
</feature>
<name>A0A3F3A0U0_CLOB6</name>
<dbReference type="PANTHER" id="PTHR42939:SF1">
    <property type="entry name" value="ABC TRANSPORTER ATP-BINDING PROTEIN ALBC-RELATED"/>
    <property type="match status" value="1"/>
</dbReference>
<evidence type="ECO:0000256" key="3">
    <source>
        <dbReference type="ARBA" id="ARBA00022840"/>
    </source>
</evidence>
<dbReference type="SMART" id="SM00382">
    <property type="entry name" value="AAA"/>
    <property type="match status" value="1"/>
</dbReference>
<dbReference type="InterPro" id="IPR017871">
    <property type="entry name" value="ABC_transporter-like_CS"/>
</dbReference>
<reference evidence="5 6" key="1">
    <citation type="journal article" date="2007" name="PLoS ONE">
        <title>Analysis of the neurotoxin complex genes in Clostridium botulinum A1-A4 and B1 strains: BoNT/A3, /Ba4 and /B1 clusters are located within plasmids.</title>
        <authorList>
            <person name="Smith T.J."/>
            <person name="Hill K.K."/>
            <person name="Foley B.T."/>
            <person name="Detter J.C."/>
            <person name="Munk A.C."/>
            <person name="Bruce D.C."/>
            <person name="Doggett N.A."/>
            <person name="Smith L.A."/>
            <person name="Marks J.D."/>
            <person name="Xie G."/>
            <person name="Brettin T.S."/>
        </authorList>
    </citation>
    <scope>NUCLEOTIDE SEQUENCE [LARGE SCALE GENOMIC DNA]</scope>
    <source>
        <strain evidence="6">657 / Type Ba4</strain>
    </source>
</reference>
<dbReference type="KEGG" id="cbi:CLJ_B3409"/>
<evidence type="ECO:0000313" key="6">
    <source>
        <dbReference type="Proteomes" id="UP000002333"/>
    </source>
</evidence>
<sequence>MLVVKGLCKNYNKFKAVNNVSFDVNEGEIAVLLGPNGAGKSTSIKAIAGLLKFQGEINICGKDNKSLGAKSKFAYVPEVPALYDLLTVYEHVEYMANAYKVRDYKDKAEHMLKRFDLWDKKDKLGSELSKGMQQKVSICAALITNPKVILFDEPMIGLDPKAIKELKKVFLELKEKGTAVIISTHIIDSISEIWDKALIMKEGNIVFARTKQELIDKNESLEEIFFEVTEG</sequence>
<keyword evidence="2" id="KW-0547">Nucleotide-binding</keyword>
<evidence type="ECO:0000256" key="2">
    <source>
        <dbReference type="ARBA" id="ARBA00022741"/>
    </source>
</evidence>